<dbReference type="RefSeq" id="WP_110683970.1">
    <property type="nucleotide sequence ID" value="NZ_QJRX01000011.1"/>
</dbReference>
<organism evidence="1 2">
    <name type="scientific">Aquipseudomonas alcaligenes</name>
    <name type="common">Pseudomonas alcaligenes</name>
    <dbReference type="NCBI Taxonomy" id="43263"/>
    <lineage>
        <taxon>Bacteria</taxon>
        <taxon>Pseudomonadati</taxon>
        <taxon>Pseudomonadota</taxon>
        <taxon>Gammaproteobacteria</taxon>
        <taxon>Pseudomonadales</taxon>
        <taxon>Pseudomonadaceae</taxon>
        <taxon>Aquipseudomonas</taxon>
    </lineage>
</organism>
<dbReference type="Proteomes" id="UP000248146">
    <property type="component" value="Unassembled WGS sequence"/>
</dbReference>
<dbReference type="OrthoDB" id="9779968at2"/>
<accession>A0A2V4KF28</accession>
<evidence type="ECO:0000313" key="1">
    <source>
        <dbReference type="EMBL" id="PYC20205.1"/>
    </source>
</evidence>
<dbReference type="PANTHER" id="PTHR43737">
    <property type="entry name" value="BLL7424 PROTEIN"/>
    <property type="match status" value="1"/>
</dbReference>
<sequence length="440" mass="48406">MKRRELLKVPFYLGASTLMGSLLQKAYAASDYKALVCIFLHGGNDSFNMLVPRNQALYDVYQRARGNMHVSESDLAAPAFTDNDSVPYALPLSMPFTQTLADAGKVAAVANIGPRGPEPIVGDGGIPRLFSHNDQQSQWMTLQGASDLRTGWAGRLDDIWDAQPPLNYSVSGNNLWQLGEVSKPYIMSLQSGVRKFDNLNPASTWQLERKRHQSIVELLRAGGSSPAERYYAKSMLRAMELSELHYGVVNYDPLNDPFAGLFNDVTNPLLRQMRYVALTMRGRNILGANRHIFYVSLGGFDTHDHQLENHPKLLAQLDAGIKGLYQACAGLGITENVTIFTASEFGRTLTSNGDGTDHGWGGHQLVIGDAVRGGKIYGKMPSLSLGSDDDFGFGRIKPSLSVEQYVADLLVWFGLSESQINQVLPNLPSFAQRSLGYMQV</sequence>
<proteinExistence type="predicted"/>
<reference evidence="1 2" key="1">
    <citation type="submission" date="2018-06" db="EMBL/GenBank/DDBJ databases">
        <title>Pseudomonas diversity within urban Lake Michigan freshwaters.</title>
        <authorList>
            <person name="Batrich M."/>
            <person name="Hatzopoulos T."/>
            <person name="Putonti C."/>
        </authorList>
    </citation>
    <scope>NUCLEOTIDE SEQUENCE [LARGE SCALE GENOMIC DNA]</scope>
    <source>
        <strain evidence="1 2">MB-090714</strain>
    </source>
</reference>
<dbReference type="PANTHER" id="PTHR43737:SF1">
    <property type="entry name" value="DUF1501 DOMAIN-CONTAINING PROTEIN"/>
    <property type="match status" value="1"/>
</dbReference>
<evidence type="ECO:0000313" key="2">
    <source>
        <dbReference type="Proteomes" id="UP000248146"/>
    </source>
</evidence>
<dbReference type="EMBL" id="QJRX01000011">
    <property type="protein sequence ID" value="PYC20205.1"/>
    <property type="molecule type" value="Genomic_DNA"/>
</dbReference>
<name>A0A2V4KF28_AQUAC</name>
<protein>
    <recommendedName>
        <fullName evidence="3">DUF1501 domain-containing protein</fullName>
    </recommendedName>
</protein>
<dbReference type="Pfam" id="PF07394">
    <property type="entry name" value="DUF1501"/>
    <property type="match status" value="1"/>
</dbReference>
<evidence type="ECO:0008006" key="3">
    <source>
        <dbReference type="Google" id="ProtNLM"/>
    </source>
</evidence>
<dbReference type="InterPro" id="IPR010869">
    <property type="entry name" value="DUF1501"/>
</dbReference>
<dbReference type="AlphaFoldDB" id="A0A2V4KF28"/>
<comment type="caution">
    <text evidence="1">The sequence shown here is derived from an EMBL/GenBank/DDBJ whole genome shotgun (WGS) entry which is preliminary data.</text>
</comment>
<gene>
    <name evidence="1" type="ORF">DMO17_18585</name>
</gene>